<sequence length="104" mass="11402">MHLDSRDAVAVRELARGVFIYFSDRLSPEQRDFLRPHLLTAMGTGEDVLALAVPAGATQVMQRTPYVEDLHTSPGSPTLADLVDDAAGSRGRRSRSRSDAVRRP</sequence>
<accession>A0ABX1SEX7</accession>
<organism evidence="2 3">
    <name type="scientific">Pseudonocardia acidicola</name>
    <dbReference type="NCBI Taxonomy" id="2724939"/>
    <lineage>
        <taxon>Bacteria</taxon>
        <taxon>Bacillati</taxon>
        <taxon>Actinomycetota</taxon>
        <taxon>Actinomycetes</taxon>
        <taxon>Pseudonocardiales</taxon>
        <taxon>Pseudonocardiaceae</taxon>
        <taxon>Pseudonocardia</taxon>
    </lineage>
</organism>
<evidence type="ECO:0000313" key="3">
    <source>
        <dbReference type="Proteomes" id="UP000820669"/>
    </source>
</evidence>
<gene>
    <name evidence="2" type="ORF">HF526_16580</name>
</gene>
<reference evidence="2 3" key="1">
    <citation type="submission" date="2020-04" db="EMBL/GenBank/DDBJ databases">
        <authorList>
            <person name="Klaysubun C."/>
            <person name="Duangmal K."/>
            <person name="Lipun K."/>
        </authorList>
    </citation>
    <scope>NUCLEOTIDE SEQUENCE [LARGE SCALE GENOMIC DNA]</scope>
    <source>
        <strain evidence="2 3">K10HN5</strain>
    </source>
</reference>
<proteinExistence type="predicted"/>
<comment type="caution">
    <text evidence="2">The sequence shown here is derived from an EMBL/GenBank/DDBJ whole genome shotgun (WGS) entry which is preliminary data.</text>
</comment>
<evidence type="ECO:0000256" key="1">
    <source>
        <dbReference type="SAM" id="MobiDB-lite"/>
    </source>
</evidence>
<dbReference type="EMBL" id="JAAXLA010000028">
    <property type="protein sequence ID" value="NMH98911.1"/>
    <property type="molecule type" value="Genomic_DNA"/>
</dbReference>
<dbReference type="Proteomes" id="UP000820669">
    <property type="component" value="Unassembled WGS sequence"/>
</dbReference>
<name>A0ABX1SEX7_9PSEU</name>
<feature type="region of interest" description="Disordered" evidence="1">
    <location>
        <begin position="68"/>
        <end position="104"/>
    </location>
</feature>
<dbReference type="RefSeq" id="WP_169382348.1">
    <property type="nucleotide sequence ID" value="NZ_JAAXLA010000028.1"/>
</dbReference>
<evidence type="ECO:0000313" key="2">
    <source>
        <dbReference type="EMBL" id="NMH98911.1"/>
    </source>
</evidence>
<keyword evidence="3" id="KW-1185">Reference proteome</keyword>
<protein>
    <submittedName>
        <fullName evidence="2">Uncharacterized protein</fullName>
    </submittedName>
</protein>